<dbReference type="EMBL" id="ML992686">
    <property type="protein sequence ID" value="KAF2209515.1"/>
    <property type="molecule type" value="Genomic_DNA"/>
</dbReference>
<feature type="region of interest" description="Disordered" evidence="1">
    <location>
        <begin position="57"/>
        <end position="119"/>
    </location>
</feature>
<dbReference type="AlphaFoldDB" id="A0A6A6F6E4"/>
<dbReference type="Proteomes" id="UP000799539">
    <property type="component" value="Unassembled WGS sequence"/>
</dbReference>
<sequence>MSGTKRSLTSGRRLENSLARFHVHLRVEPQRHTFPFLTFSTSSLVFCYTKPLVNDGLHTATAPSLPDRHEKHQDQDDEPAYRSDTADIPISRLPSNTPGSPTSLSRLMQIGQSPPARSS</sequence>
<evidence type="ECO:0000313" key="2">
    <source>
        <dbReference type="EMBL" id="KAF2209515.1"/>
    </source>
</evidence>
<name>A0A6A6F6E4_9PEZI</name>
<accession>A0A6A6F6E4</accession>
<keyword evidence="3" id="KW-1185">Reference proteome</keyword>
<proteinExistence type="predicted"/>
<feature type="compositionally biased region" description="Polar residues" evidence="1">
    <location>
        <begin position="93"/>
        <end position="119"/>
    </location>
</feature>
<reference evidence="2" key="1">
    <citation type="journal article" date="2020" name="Stud. Mycol.">
        <title>101 Dothideomycetes genomes: a test case for predicting lifestyles and emergence of pathogens.</title>
        <authorList>
            <person name="Haridas S."/>
            <person name="Albert R."/>
            <person name="Binder M."/>
            <person name="Bloem J."/>
            <person name="Labutti K."/>
            <person name="Salamov A."/>
            <person name="Andreopoulos B."/>
            <person name="Baker S."/>
            <person name="Barry K."/>
            <person name="Bills G."/>
            <person name="Bluhm B."/>
            <person name="Cannon C."/>
            <person name="Castanera R."/>
            <person name="Culley D."/>
            <person name="Daum C."/>
            <person name="Ezra D."/>
            <person name="Gonzalez J."/>
            <person name="Henrissat B."/>
            <person name="Kuo A."/>
            <person name="Liang C."/>
            <person name="Lipzen A."/>
            <person name="Lutzoni F."/>
            <person name="Magnuson J."/>
            <person name="Mondo S."/>
            <person name="Nolan M."/>
            <person name="Ohm R."/>
            <person name="Pangilinan J."/>
            <person name="Park H.-J."/>
            <person name="Ramirez L."/>
            <person name="Alfaro M."/>
            <person name="Sun H."/>
            <person name="Tritt A."/>
            <person name="Yoshinaga Y."/>
            <person name="Zwiers L.-H."/>
            <person name="Turgeon B."/>
            <person name="Goodwin S."/>
            <person name="Spatafora J."/>
            <person name="Crous P."/>
            <person name="Grigoriev I."/>
        </authorList>
    </citation>
    <scope>NUCLEOTIDE SEQUENCE</scope>
    <source>
        <strain evidence="2">SCOH1-5</strain>
    </source>
</reference>
<feature type="compositionally biased region" description="Basic and acidic residues" evidence="1">
    <location>
        <begin position="66"/>
        <end position="85"/>
    </location>
</feature>
<evidence type="ECO:0000313" key="3">
    <source>
        <dbReference type="Proteomes" id="UP000799539"/>
    </source>
</evidence>
<organism evidence="2 3">
    <name type="scientific">Cercospora zeae-maydis SCOH1-5</name>
    <dbReference type="NCBI Taxonomy" id="717836"/>
    <lineage>
        <taxon>Eukaryota</taxon>
        <taxon>Fungi</taxon>
        <taxon>Dikarya</taxon>
        <taxon>Ascomycota</taxon>
        <taxon>Pezizomycotina</taxon>
        <taxon>Dothideomycetes</taxon>
        <taxon>Dothideomycetidae</taxon>
        <taxon>Mycosphaerellales</taxon>
        <taxon>Mycosphaerellaceae</taxon>
        <taxon>Cercospora</taxon>
    </lineage>
</organism>
<protein>
    <submittedName>
        <fullName evidence="2">Uncharacterized protein</fullName>
    </submittedName>
</protein>
<evidence type="ECO:0000256" key="1">
    <source>
        <dbReference type="SAM" id="MobiDB-lite"/>
    </source>
</evidence>
<gene>
    <name evidence="2" type="ORF">CERZMDRAFT_86841</name>
</gene>